<feature type="region of interest" description="Disordered" evidence="1">
    <location>
        <begin position="1"/>
        <end position="36"/>
    </location>
</feature>
<evidence type="ECO:0000256" key="1">
    <source>
        <dbReference type="SAM" id="MobiDB-lite"/>
    </source>
</evidence>
<feature type="compositionally biased region" description="Basic and acidic residues" evidence="1">
    <location>
        <begin position="436"/>
        <end position="448"/>
    </location>
</feature>
<feature type="region of interest" description="Disordered" evidence="1">
    <location>
        <begin position="1321"/>
        <end position="1350"/>
    </location>
</feature>
<gene>
    <name evidence="3" type="ORF">Vbra_22909</name>
</gene>
<dbReference type="InterPro" id="IPR038209">
    <property type="entry name" value="CKK_dom_sf"/>
</dbReference>
<dbReference type="PROSITE" id="PS51508">
    <property type="entry name" value="CKK"/>
    <property type="match status" value="1"/>
</dbReference>
<organism evidence="3 4">
    <name type="scientific">Vitrella brassicaformis (strain CCMP3155)</name>
    <dbReference type="NCBI Taxonomy" id="1169540"/>
    <lineage>
        <taxon>Eukaryota</taxon>
        <taxon>Sar</taxon>
        <taxon>Alveolata</taxon>
        <taxon>Colpodellida</taxon>
        <taxon>Vitrellaceae</taxon>
        <taxon>Vitrella</taxon>
    </lineage>
</organism>
<name>A0A0G4ELR8_VITBC</name>
<dbReference type="OrthoDB" id="2125658at2759"/>
<dbReference type="InterPro" id="IPR032940">
    <property type="entry name" value="CAMSAP"/>
</dbReference>
<feature type="compositionally biased region" description="Acidic residues" evidence="1">
    <location>
        <begin position="804"/>
        <end position="814"/>
    </location>
</feature>
<feature type="compositionally biased region" description="Acidic residues" evidence="1">
    <location>
        <begin position="565"/>
        <end position="585"/>
    </location>
</feature>
<dbReference type="GO" id="GO:0008017">
    <property type="term" value="F:microtubule binding"/>
    <property type="evidence" value="ECO:0007669"/>
    <property type="project" value="InterPro"/>
</dbReference>
<feature type="compositionally biased region" description="Low complexity" evidence="1">
    <location>
        <begin position="196"/>
        <end position="225"/>
    </location>
</feature>
<reference evidence="3 4" key="1">
    <citation type="submission" date="2014-11" db="EMBL/GenBank/DDBJ databases">
        <authorList>
            <person name="Zhu J."/>
            <person name="Qi W."/>
            <person name="Song R."/>
        </authorList>
    </citation>
    <scope>NUCLEOTIDE SEQUENCE [LARGE SCALE GENOMIC DNA]</scope>
</reference>
<dbReference type="OMA" id="CERREWT"/>
<accession>A0A0G4ELR8</accession>
<feature type="compositionally biased region" description="Basic and acidic residues" evidence="1">
    <location>
        <begin position="138"/>
        <end position="149"/>
    </location>
</feature>
<feature type="region of interest" description="Disordered" evidence="1">
    <location>
        <begin position="1106"/>
        <end position="1175"/>
    </location>
</feature>
<dbReference type="EMBL" id="CDMY01000269">
    <property type="protein sequence ID" value="CEL98373.1"/>
    <property type="molecule type" value="Genomic_DNA"/>
</dbReference>
<feature type="compositionally biased region" description="Acidic residues" evidence="1">
    <location>
        <begin position="916"/>
        <end position="930"/>
    </location>
</feature>
<feature type="compositionally biased region" description="Basic and acidic residues" evidence="1">
    <location>
        <begin position="1146"/>
        <end position="1157"/>
    </location>
</feature>
<protein>
    <recommendedName>
        <fullName evidence="2">CKK domain-containing protein</fullName>
    </recommendedName>
</protein>
<evidence type="ECO:0000313" key="4">
    <source>
        <dbReference type="Proteomes" id="UP000041254"/>
    </source>
</evidence>
<dbReference type="Pfam" id="PF08683">
    <property type="entry name" value="CAMSAP_CKK"/>
    <property type="match status" value="1"/>
</dbReference>
<dbReference type="SMART" id="SM01051">
    <property type="entry name" value="CAMSAP_CKK"/>
    <property type="match status" value="1"/>
</dbReference>
<feature type="region of interest" description="Disordered" evidence="1">
    <location>
        <begin position="1414"/>
        <end position="1488"/>
    </location>
</feature>
<feature type="region of interest" description="Disordered" evidence="1">
    <location>
        <begin position="177"/>
        <end position="234"/>
    </location>
</feature>
<dbReference type="Gene3D" id="3.10.20.360">
    <property type="entry name" value="CKK domain"/>
    <property type="match status" value="1"/>
</dbReference>
<dbReference type="PANTHER" id="PTHR21595">
    <property type="entry name" value="PATRONIN"/>
    <property type="match status" value="1"/>
</dbReference>
<feature type="region of interest" description="Disordered" evidence="1">
    <location>
        <begin position="1702"/>
        <end position="1721"/>
    </location>
</feature>
<feature type="compositionally biased region" description="Polar residues" evidence="1">
    <location>
        <begin position="19"/>
        <end position="36"/>
    </location>
</feature>
<feature type="region of interest" description="Disordered" evidence="1">
    <location>
        <begin position="436"/>
        <end position="487"/>
    </location>
</feature>
<dbReference type="SUPFAM" id="SSF50346">
    <property type="entry name" value="PRC-barrel domain"/>
    <property type="match status" value="1"/>
</dbReference>
<feature type="compositionally biased region" description="Polar residues" evidence="1">
    <location>
        <begin position="457"/>
        <end position="470"/>
    </location>
</feature>
<dbReference type="InterPro" id="IPR014797">
    <property type="entry name" value="CKK_CAMSAP"/>
</dbReference>
<feature type="region of interest" description="Disordered" evidence="1">
    <location>
        <begin position="123"/>
        <end position="149"/>
    </location>
</feature>
<feature type="compositionally biased region" description="Basic and acidic residues" evidence="1">
    <location>
        <begin position="948"/>
        <end position="957"/>
    </location>
</feature>
<evidence type="ECO:0000313" key="3">
    <source>
        <dbReference type="EMBL" id="CEL98373.1"/>
    </source>
</evidence>
<evidence type="ECO:0000259" key="2">
    <source>
        <dbReference type="PROSITE" id="PS51508"/>
    </source>
</evidence>
<feature type="compositionally biased region" description="Acidic residues" evidence="1">
    <location>
        <begin position="823"/>
        <end position="836"/>
    </location>
</feature>
<dbReference type="GO" id="GO:0005516">
    <property type="term" value="F:calmodulin binding"/>
    <property type="evidence" value="ECO:0007669"/>
    <property type="project" value="InterPro"/>
</dbReference>
<feature type="compositionally biased region" description="Acidic residues" evidence="1">
    <location>
        <begin position="874"/>
        <end position="898"/>
    </location>
</feature>
<sequence length="1721" mass="185351">MSHRVSSSGLAIEGLSLSRPHTTAMPLQSDSSRVSQQLRRIQAEKEAIERLDQDLLRMHATLRSPVKHLEGTRLTRPSPPSHSAEPVRRLDRIVRAFGKPPVPPPDVPPAVQQPRWASSIAGLVSQRGRGGPSSFEARLGRDKYVSQSRERRLLRRDVMAGVESRVTKSLDRPLSVMGTSLTASPRPLSAAPPVLPQSTSPLSPSSPISYRTQPRVRPTTPQTEPDSLSVSPDRPSFSSLLHFLREDDGVTTGAHHGPMRPHTPRFAGADESDGGMGVSVDGLIPEPWHTAAAAAASSDTCWPQQPVRVEPEPALRVEEDRGGFCSSLADLRADELWTVEVNADAMREQVAAQAAALRRRYVSPMPPSPLHQLTLTNELTRQAREDDDNGDGGDMALLPMSRSHAHAADGDDPQVTAIIAELQAFLKGRKEDHHGDTLVRRDAIDPRHSTGRLPTVASESELPQQPSTSFQEDDDKATLGPPPPLADLETADAAICERREWTVGQAPLAGAGVEDDDAVASVEQEQVEDIHVTPSPAATEVTHDEDAAVASPDAAPLEEPPVVQEELEEDVGDDAVEEQEMDEVEGTNSDAQTADEPPQEQVDPTVESDGDDHTLAIATADTAEAMPQPRDTPSVEDEKGPGLEQQPLHGEEGEDTPTFSGDAVPCSPSRPFVLPRSLPPPPPMLMQPLLVDQTPEPPQEDSQADGTERPGDGDNDGKEAGAAEDISSSGGENDDRNEEGYYDSCDSIIPGVAVVTNSEMPVTPDGDGEGEGVWEEAHEDTDDDQGDGAGQESQLDGQAIEESIVVEEEPVDADDASRGAVIDLEEPSEPPVDDQGDQSPSSPPVDWPGQDGESARPQMEAAAGQPDTAGVVEEAIEADDGAVDGEQQMADEDEEAIDSESAAPQDTGKEGAGEEQGGDFFEDSDEDGGVEFEPFVDAQQEASGADGMHGDDEERRGLLSSQLAGSSGDGGEEVSSQTRDDVAAADDDTGARPPLFSLSAAPFTADGPDAPGVSSFSSSPSFPPPNPPPPPLPAGLTIRPSHIDFIRDRGRSLRMAGTVEDDGTPALGDPASLKVPPPIVDREAAAEPPLAADAAKADTTRTVVNIDRRVGNEDRVSSQRRVQLVRREPIHPHPPQAGTNQKRSVRKEGVRQRERRPPPAASAVPVPSISLPHDRPPVPPLPRVPPAVPLVPDPVGFDEAPFDVWPVGEEAHTRAAAAAADIPPFNSHVERYPLGAGIAGGYPIHVPAMEEEWSVDGEREDDELQDEGRITRFSRLPLPLSDDMGLMPPTIPTLYERPFTAPHHVDRRIISPIRERIVHRGGQAAARADVDDDKTSVASTAPDPVPDEHMWVGAGLPIGRREAWVEGEGERKGQGQEGPKASSGVVIEVDMMDDLTAEDRLRIERRRARQRQLFLKRRQYRQHKTSADTPQEPPQPQPPVALPRLVHRRTASESGPLPDTRPPPIRHHVPSLPPLPPLPRPHTIDSPGVPVVEDPFWVERRGYAAIHLKGAGAMGRPDDGEAHSHLSAVPPMAQAVSPVRVQQQQQQQRESFPEREGEEGPESRRAAPPAPPPAVSIGRACNRKLIRNALQNVCLAGEPNRPVREEVLQKFDGELKRFDAFVIVFNGSLGRHDFRALYAYDGQQLIRVLARFNCPATLENGMADRFFRYDTATREFRELPGVERLSAVTDAVSLKASVLRRKGAGGRGGGGQYPRIPKKPA</sequence>
<feature type="compositionally biased region" description="Acidic residues" evidence="1">
    <location>
        <begin position="766"/>
        <end position="786"/>
    </location>
</feature>
<keyword evidence="4" id="KW-1185">Reference proteome</keyword>
<feature type="region of interest" description="Disordered" evidence="1">
    <location>
        <begin position="507"/>
        <end position="1038"/>
    </location>
</feature>
<proteinExistence type="predicted"/>
<dbReference type="VEuPathDB" id="CryptoDB:Vbra_22909"/>
<dbReference type="InterPro" id="IPR011033">
    <property type="entry name" value="PRC_barrel-like_sf"/>
</dbReference>
<dbReference type="InParanoid" id="A0A0G4ELR8"/>
<feature type="domain" description="CKK" evidence="2">
    <location>
        <begin position="1570"/>
        <end position="1709"/>
    </location>
</feature>
<dbReference type="STRING" id="1169540.A0A0G4ELR8"/>
<feature type="compositionally biased region" description="Pro residues" evidence="1">
    <location>
        <begin position="1471"/>
        <end position="1480"/>
    </location>
</feature>
<dbReference type="PANTHER" id="PTHR21595:SF0">
    <property type="entry name" value="PATRONIN"/>
    <property type="match status" value="1"/>
</dbReference>
<feature type="compositionally biased region" description="Pro residues" evidence="1">
    <location>
        <begin position="1021"/>
        <end position="1033"/>
    </location>
</feature>
<feature type="compositionally biased region" description="Basic residues" evidence="1">
    <location>
        <begin position="1414"/>
        <end position="1424"/>
    </location>
</feature>
<feature type="compositionally biased region" description="Basic and acidic residues" evidence="1">
    <location>
        <begin position="1106"/>
        <end position="1117"/>
    </location>
</feature>
<feature type="compositionally biased region" description="Pro residues" evidence="1">
    <location>
        <begin position="1431"/>
        <end position="1441"/>
    </location>
</feature>
<feature type="region of interest" description="Disordered" evidence="1">
    <location>
        <begin position="1534"/>
        <end position="1574"/>
    </location>
</feature>
<dbReference type="Proteomes" id="UP000041254">
    <property type="component" value="Unassembled WGS sequence"/>
</dbReference>
<feature type="compositionally biased region" description="Basic and acidic residues" evidence="1">
    <location>
        <begin position="706"/>
        <end position="721"/>
    </location>
</feature>
<feature type="region of interest" description="Disordered" evidence="1">
    <location>
        <begin position="1366"/>
        <end position="1387"/>
    </location>
</feature>